<evidence type="ECO:0000256" key="1">
    <source>
        <dbReference type="SAM" id="MobiDB-lite"/>
    </source>
</evidence>
<dbReference type="InterPro" id="IPR036047">
    <property type="entry name" value="F-box-like_dom_sf"/>
</dbReference>
<dbReference type="OMA" id="AWWCDRQ"/>
<reference evidence="3" key="1">
    <citation type="journal article" date="2016" name="Genome Announc.">
        <title>Draft genome sequences of fungus Aspergillus calidoustus.</title>
        <authorList>
            <person name="Horn F."/>
            <person name="Linde J."/>
            <person name="Mattern D.J."/>
            <person name="Walther G."/>
            <person name="Guthke R."/>
            <person name="Scherlach K."/>
            <person name="Martin K."/>
            <person name="Brakhage A.A."/>
            <person name="Petzke L."/>
            <person name="Valiante V."/>
        </authorList>
    </citation>
    <scope>NUCLEOTIDE SEQUENCE [LARGE SCALE GENOMIC DNA]</scope>
    <source>
        <strain evidence="3">SF006504</strain>
    </source>
</reference>
<evidence type="ECO:0000313" key="2">
    <source>
        <dbReference type="EMBL" id="CEL03999.1"/>
    </source>
</evidence>
<feature type="region of interest" description="Disordered" evidence="1">
    <location>
        <begin position="1"/>
        <end position="28"/>
    </location>
</feature>
<accession>A0A0U5G388</accession>
<evidence type="ECO:0000313" key="3">
    <source>
        <dbReference type="Proteomes" id="UP000054771"/>
    </source>
</evidence>
<dbReference type="EMBL" id="CDMC01000004">
    <property type="protein sequence ID" value="CEL03999.1"/>
    <property type="molecule type" value="Genomic_DNA"/>
</dbReference>
<proteinExistence type="predicted"/>
<protein>
    <recommendedName>
        <fullName evidence="4">F-box domain-containing protein</fullName>
    </recommendedName>
</protein>
<name>A0A0U5G388_ASPCI</name>
<feature type="compositionally biased region" description="Basic residues" evidence="1">
    <location>
        <begin position="7"/>
        <end position="23"/>
    </location>
</feature>
<gene>
    <name evidence="2" type="ORF">ASPCAL05133</name>
</gene>
<dbReference type="Proteomes" id="UP000054771">
    <property type="component" value="Unassembled WGS sequence"/>
</dbReference>
<dbReference type="OrthoDB" id="5365320at2759"/>
<keyword evidence="3" id="KW-1185">Reference proteome</keyword>
<dbReference type="SUPFAM" id="SSF81383">
    <property type="entry name" value="F-box domain"/>
    <property type="match status" value="1"/>
</dbReference>
<dbReference type="AlphaFoldDB" id="A0A0U5G388"/>
<sequence>MPPTLRPRPKKMRRVSLPKKTSARAKPPVIKPSPLLALPTELLVTVFQACFSFKDAATLAATSRQLNEVWKQHHTAIYNSIALTTTPCYPDLRQLLDDMGEIPADAQSLSRKNIARILEFSRIADGFVAEYTAIRKQQPYDDPQVPITPSAAEKMRLIRGYYQILGLLKLKAKDEHLERIKSLDLKTLFLLSDFLCVWSTRTIKDPALRAIIDTDAHRPRILQREIRSQRNHEFRKLYGHAYHPIDVTPYEQGGRSAWWCDRQQEIFQKMVTGRVYERSESPPKVRNDIWYDSAEED</sequence>
<evidence type="ECO:0008006" key="4">
    <source>
        <dbReference type="Google" id="ProtNLM"/>
    </source>
</evidence>
<organism evidence="2 3">
    <name type="scientific">Aspergillus calidoustus</name>
    <dbReference type="NCBI Taxonomy" id="454130"/>
    <lineage>
        <taxon>Eukaryota</taxon>
        <taxon>Fungi</taxon>
        <taxon>Dikarya</taxon>
        <taxon>Ascomycota</taxon>
        <taxon>Pezizomycotina</taxon>
        <taxon>Eurotiomycetes</taxon>
        <taxon>Eurotiomycetidae</taxon>
        <taxon>Eurotiales</taxon>
        <taxon>Aspergillaceae</taxon>
        <taxon>Aspergillus</taxon>
        <taxon>Aspergillus subgen. Nidulantes</taxon>
    </lineage>
</organism>